<reference evidence="1 2" key="1">
    <citation type="journal article" date="2023" name="ACS Omega">
        <title>Identification of the Neoaspergillic Acid Biosynthesis Gene Cluster by Establishing an In Vitro CRISPR-Ribonucleoprotein Genetic System in Aspergillus melleus.</title>
        <authorList>
            <person name="Yuan B."/>
            <person name="Grau M.F."/>
            <person name="Murata R.M."/>
            <person name="Torok T."/>
            <person name="Venkateswaran K."/>
            <person name="Stajich J.E."/>
            <person name="Wang C.C.C."/>
        </authorList>
    </citation>
    <scope>NUCLEOTIDE SEQUENCE [LARGE SCALE GENOMIC DNA]</scope>
    <source>
        <strain evidence="1 2">IMV 1140</strain>
    </source>
</reference>
<comment type="caution">
    <text evidence="1">The sequence shown here is derived from an EMBL/GenBank/DDBJ whole genome shotgun (WGS) entry which is preliminary data.</text>
</comment>
<evidence type="ECO:0000313" key="1">
    <source>
        <dbReference type="EMBL" id="KAK1148498.1"/>
    </source>
</evidence>
<dbReference type="EMBL" id="JAOPJF010000007">
    <property type="protein sequence ID" value="KAK1148498.1"/>
    <property type="molecule type" value="Genomic_DNA"/>
</dbReference>
<sequence length="333" mass="36810">MVGATAIHARLVGSLSKKERKSYIDAALCLASKSSKSPRSFAPGARNRHDDFVATHINQTWYIHGTGNFLTWHRYFTWAYEHALRNECGYKGYQPYWAWNKYADDPLSSPLFDGSPYSISGNGAYIPHNDTEIAPGVFIPSGNGGGCVEKGPFKDWVVNLGPVWSSLKVPGVEPQNGSGLNYNPRCLRRDINIAAAEWTRTEIVMDLFKEKDIWGFETLMQGMVATPGYLGVHSGGHFTVGGDPGGDFYTSPGDPAFFLHHAAIDRLFWTWQNQDPAKRTYQVNGATGFWTIDGMSINATLDDVVDMGSFLAPPQTLRQLSDTTGGPFCYVYT</sequence>
<gene>
    <name evidence="1" type="ORF">N8T08_009503</name>
</gene>
<keyword evidence="2" id="KW-1185">Reference proteome</keyword>
<organism evidence="1 2">
    <name type="scientific">Aspergillus melleus</name>
    <dbReference type="NCBI Taxonomy" id="138277"/>
    <lineage>
        <taxon>Eukaryota</taxon>
        <taxon>Fungi</taxon>
        <taxon>Dikarya</taxon>
        <taxon>Ascomycota</taxon>
        <taxon>Pezizomycotina</taxon>
        <taxon>Eurotiomycetes</taxon>
        <taxon>Eurotiomycetidae</taxon>
        <taxon>Eurotiales</taxon>
        <taxon>Aspergillaceae</taxon>
        <taxon>Aspergillus</taxon>
        <taxon>Aspergillus subgen. Circumdati</taxon>
    </lineage>
</organism>
<accession>A0ACC3BCY3</accession>
<dbReference type="Proteomes" id="UP001177260">
    <property type="component" value="Unassembled WGS sequence"/>
</dbReference>
<name>A0ACC3BCY3_9EURO</name>
<protein>
    <submittedName>
        <fullName evidence="1">Uncharacterized protein</fullName>
    </submittedName>
</protein>
<evidence type="ECO:0000313" key="2">
    <source>
        <dbReference type="Proteomes" id="UP001177260"/>
    </source>
</evidence>
<proteinExistence type="predicted"/>